<sequence length="358" mass="40959">MKVLQIIGGLGMGGAERLIVETVPLMVENGYKVDVLLLNGEETPLHKQLVSTNSCSVFSLGRSFYNPIYIFKIIPYILKYDIVHVHLFPAQYFVVLSKILSFYRGKLIFTEHNTENNRLNNPKFKWIEKFIYKYYRKIICITPEVKNALKTKLNIEDSKLNIIYNGINISDIKRAVIFDRKLFNYSIDDKLLIMVAGFREQKDHDTVLRALSKLPNNYKLILVGDGERKGKIENLARELELEDRIKFLGIRTEVYSLFKMSDIAIMSSHWEGFGLAAAEAMACGIPTIASNVDGLSQVIENGGLLFEKGNVSELVDKVTLLENEEEYNNIKNKGLKKSDQFDINNMVRNIIKLYSDLI</sequence>
<dbReference type="SUPFAM" id="SSF53756">
    <property type="entry name" value="UDP-Glycosyltransferase/glycogen phosphorylase"/>
    <property type="match status" value="1"/>
</dbReference>
<dbReference type="Pfam" id="PF00534">
    <property type="entry name" value="Glycos_transf_1"/>
    <property type="match status" value="1"/>
</dbReference>
<dbReference type="InterPro" id="IPR028098">
    <property type="entry name" value="Glyco_trans_4-like_N"/>
</dbReference>
<dbReference type="Gene3D" id="3.40.50.2000">
    <property type="entry name" value="Glycogen Phosphorylase B"/>
    <property type="match status" value="2"/>
</dbReference>
<evidence type="ECO:0008006" key="5">
    <source>
        <dbReference type="Google" id="ProtNLM"/>
    </source>
</evidence>
<dbReference type="PANTHER" id="PTHR12526">
    <property type="entry name" value="GLYCOSYLTRANSFERASE"/>
    <property type="match status" value="1"/>
</dbReference>
<reference evidence="3 4" key="1">
    <citation type="submission" date="2016-07" db="EMBL/GenBank/DDBJ databases">
        <title>Revisiting the taxonomy of the Elizabethkingia Genus using Whole-Genome Sequencing, Optical Mapping, and MALDI-TOF, along with proposal of three novel Elizabethkingia species: Elizabethkingia bruuniana sp. nov., Elizabethkingia ursingii sp. nov., and Elizabethkingia occulta sp. nov.</title>
        <authorList>
            <person name="Nicholson A.C."/>
        </authorList>
    </citation>
    <scope>NUCLEOTIDE SEQUENCE [LARGE SCALE GENOMIC DNA]</scope>
    <source>
        <strain evidence="3 4">F3201</strain>
    </source>
</reference>
<evidence type="ECO:0000313" key="4">
    <source>
        <dbReference type="Proteomes" id="UP000190848"/>
    </source>
</evidence>
<dbReference type="AlphaFoldDB" id="A0AAU8VDJ8"/>
<dbReference type="GO" id="GO:0016757">
    <property type="term" value="F:glycosyltransferase activity"/>
    <property type="evidence" value="ECO:0007669"/>
    <property type="project" value="InterPro"/>
</dbReference>
<dbReference type="RefSeq" id="WP_078395453.1">
    <property type="nucleotide sequence ID" value="NZ_CP016372.1"/>
</dbReference>
<feature type="domain" description="Glycosyl transferase family 1" evidence="1">
    <location>
        <begin position="188"/>
        <end position="334"/>
    </location>
</feature>
<dbReference type="PANTHER" id="PTHR12526:SF630">
    <property type="entry name" value="GLYCOSYLTRANSFERASE"/>
    <property type="match status" value="1"/>
</dbReference>
<proteinExistence type="predicted"/>
<dbReference type="CDD" id="cd03801">
    <property type="entry name" value="GT4_PimA-like"/>
    <property type="match status" value="1"/>
</dbReference>
<accession>A0AAU8VDJ8</accession>
<dbReference type="KEGG" id="een:BBD30_10150"/>
<dbReference type="Pfam" id="PF13439">
    <property type="entry name" value="Glyco_transf_4"/>
    <property type="match status" value="1"/>
</dbReference>
<evidence type="ECO:0000259" key="1">
    <source>
        <dbReference type="Pfam" id="PF00534"/>
    </source>
</evidence>
<dbReference type="Proteomes" id="UP000190848">
    <property type="component" value="Chromosome"/>
</dbReference>
<organism evidence="3 4">
    <name type="scientific">Elizabethkingia anophelis</name>
    <dbReference type="NCBI Taxonomy" id="1117645"/>
    <lineage>
        <taxon>Bacteria</taxon>
        <taxon>Pseudomonadati</taxon>
        <taxon>Bacteroidota</taxon>
        <taxon>Flavobacteriia</taxon>
        <taxon>Flavobacteriales</taxon>
        <taxon>Weeksellaceae</taxon>
        <taxon>Elizabethkingia</taxon>
    </lineage>
</organism>
<evidence type="ECO:0000259" key="2">
    <source>
        <dbReference type="Pfam" id="PF13439"/>
    </source>
</evidence>
<evidence type="ECO:0000313" key="3">
    <source>
        <dbReference type="EMBL" id="AQX00706.1"/>
    </source>
</evidence>
<protein>
    <recommendedName>
        <fullName evidence="5">Glycosyltransferase</fullName>
    </recommendedName>
</protein>
<name>A0AAU8VDJ8_9FLAO</name>
<gene>
    <name evidence="3" type="ORF">BBD32_04120</name>
</gene>
<feature type="domain" description="Glycosyltransferase subfamily 4-like N-terminal" evidence="2">
    <location>
        <begin position="12"/>
        <end position="170"/>
    </location>
</feature>
<dbReference type="InterPro" id="IPR001296">
    <property type="entry name" value="Glyco_trans_1"/>
</dbReference>
<dbReference type="EMBL" id="CP016374">
    <property type="protein sequence ID" value="AQX00706.1"/>
    <property type="molecule type" value="Genomic_DNA"/>
</dbReference>